<protein>
    <submittedName>
        <fullName evidence="1">Uncharacterized protein</fullName>
    </submittedName>
</protein>
<proteinExistence type="predicted"/>
<name>A0ABZ0DEN5_9XANT</name>
<dbReference type="GeneID" id="95582728"/>
<evidence type="ECO:0000313" key="2">
    <source>
        <dbReference type="Proteomes" id="UP001304534"/>
    </source>
</evidence>
<dbReference type="Proteomes" id="UP001304534">
    <property type="component" value="Chromosome"/>
</dbReference>
<dbReference type="EMBL" id="CP103840">
    <property type="protein sequence ID" value="WOB28748.1"/>
    <property type="molecule type" value="Genomic_DNA"/>
</dbReference>
<dbReference type="RefSeq" id="WP_228323010.1">
    <property type="nucleotide sequence ID" value="NZ_CP103837.1"/>
</dbReference>
<organism evidence="1 2">
    <name type="scientific">Xanthomonas dyei</name>
    <dbReference type="NCBI Taxonomy" id="743699"/>
    <lineage>
        <taxon>Bacteria</taxon>
        <taxon>Pseudomonadati</taxon>
        <taxon>Pseudomonadota</taxon>
        <taxon>Gammaproteobacteria</taxon>
        <taxon>Lysobacterales</taxon>
        <taxon>Lysobacteraceae</taxon>
        <taxon>Xanthomonas</taxon>
    </lineage>
</organism>
<accession>A0ABZ0DEN5</accession>
<evidence type="ECO:0000313" key="1">
    <source>
        <dbReference type="EMBL" id="WOB28748.1"/>
    </source>
</evidence>
<reference evidence="1 2" key="1">
    <citation type="submission" date="2022-08" db="EMBL/GenBank/DDBJ databases">
        <title>Whole genome sequencing-based tracing of a 2022 introduction and outbreak of Xanthomonas hortorum pv. pelargonii.</title>
        <authorList>
            <person name="Iruegas-Bocardo F."/>
            <person name="Weisberg A.K."/>
            <person name="Riutta E.R."/>
            <person name="Kilday K."/>
            <person name="Bonkowski J.C."/>
            <person name="Creswell T."/>
            <person name="Daughtrey M.L."/>
            <person name="Rane K."/>
            <person name="Grunwald N.J."/>
            <person name="Chang J.H."/>
            <person name="Putnam M.L."/>
        </authorList>
    </citation>
    <scope>NUCLEOTIDE SEQUENCE [LARGE SCALE GENOMIC DNA]</scope>
    <source>
        <strain evidence="1 2">22-325</strain>
    </source>
</reference>
<keyword evidence="2" id="KW-1185">Reference proteome</keyword>
<sequence length="56" mass="5927">MANAGEIVAQTATATTARRQLNMTIFLVMRARLKEQVYARRVIVGGASDACGADSA</sequence>
<gene>
    <name evidence="1" type="ORF">NYR99_02615</name>
</gene>